<dbReference type="SUPFAM" id="SSF56672">
    <property type="entry name" value="DNA/RNA polymerases"/>
    <property type="match status" value="1"/>
</dbReference>
<keyword evidence="2" id="KW-0695">RNA-directed DNA polymerase</keyword>
<reference evidence="2" key="2">
    <citation type="submission" date="2022-01" db="EMBL/GenBank/DDBJ databases">
        <authorList>
            <person name="Yamashiro T."/>
            <person name="Shiraishi A."/>
            <person name="Satake H."/>
            <person name="Nakayama K."/>
        </authorList>
    </citation>
    <scope>NUCLEOTIDE SEQUENCE</scope>
</reference>
<protein>
    <submittedName>
        <fullName evidence="2">Reverse transcriptase domain-containing protein</fullName>
    </submittedName>
</protein>
<sequence length="603" mass="68699">MSTYAPNSAMIDEGVTAALAARDATRNGDDSHTSRTGARRPVQVTCEMHINPDFQNATLNFKGTKGVVVITQFFERWSLFTQATIHSMPGSNLLRKPCQKCSYMVESSEMSTLGYIKGHRCVECGVSISRGNCQKLKNNNNRVIGGNAKGSGKGVSWAMQKKDGSFRMCIDYKELNKLTVKNRYPLKIDDLFNTQGSSIYSKIDLSQESPVESSSRRHSQTAIQTRYGYYEIPSHVFGFGLMHRLFMEPYDPGRIVRQFSKSEFWIQGTIPQSRDDCRGVKLIGAINKSSFSTIEAKLCSAQEKNNPCLPKRKRRFQRITAMLQKGFGDVLMPKRKGDSYQTRLLKFMIRLLRLHDLELGAANVVADAPEKPRKEREPLRFSLSDDYWLGSSKQILKAQTKAQNPRTSRKEDVGVYLGMNQKSRETRTKSGNHVAMELWSRRTSKTIGFVSTIPQWKWDNITMDFVTKLPKSSQGYDTIWVIVDRLTKSAIFMPMRETDPMDKLARMYLKEVLKKVGAVAYKLELPQELNRVHNTFHVSNLKKCYSDDPLVVPLEGLQVDDKLHFVEEPVEIIDREVKQLRRSRVPIVKVRWNSSGSEFTGEP</sequence>
<reference evidence="2" key="1">
    <citation type="journal article" date="2022" name="Int. J. Mol. Sci.">
        <title>Draft Genome of Tanacetum Coccineum: Genomic Comparison of Closely Related Tanacetum-Family Plants.</title>
        <authorList>
            <person name="Yamashiro T."/>
            <person name="Shiraishi A."/>
            <person name="Nakayama K."/>
            <person name="Satake H."/>
        </authorList>
    </citation>
    <scope>NUCLEOTIDE SEQUENCE</scope>
</reference>
<dbReference type="Gene3D" id="3.30.420.10">
    <property type="entry name" value="Ribonuclease H-like superfamily/Ribonuclease H"/>
    <property type="match status" value="1"/>
</dbReference>
<accession>A0ABQ5J2F0</accession>
<dbReference type="Gene3D" id="3.10.10.10">
    <property type="entry name" value="HIV Type 1 Reverse Transcriptase, subunit A, domain 1"/>
    <property type="match status" value="1"/>
</dbReference>
<keyword evidence="2" id="KW-0548">Nucleotidyltransferase</keyword>
<dbReference type="Proteomes" id="UP001151760">
    <property type="component" value="Unassembled WGS sequence"/>
</dbReference>
<dbReference type="SUPFAM" id="SSF53098">
    <property type="entry name" value="Ribonuclease H-like"/>
    <property type="match status" value="1"/>
</dbReference>
<dbReference type="PANTHER" id="PTHR46148">
    <property type="entry name" value="CHROMO DOMAIN-CONTAINING PROTEIN"/>
    <property type="match status" value="1"/>
</dbReference>
<name>A0ABQ5J2F0_9ASTR</name>
<evidence type="ECO:0000313" key="3">
    <source>
        <dbReference type="Proteomes" id="UP001151760"/>
    </source>
</evidence>
<dbReference type="InterPro" id="IPR036397">
    <property type="entry name" value="RNaseH_sf"/>
</dbReference>
<dbReference type="InterPro" id="IPR056924">
    <property type="entry name" value="SH3_Tf2-1"/>
</dbReference>
<evidence type="ECO:0000259" key="1">
    <source>
        <dbReference type="Pfam" id="PF24626"/>
    </source>
</evidence>
<feature type="domain" description="Tf2-1-like SH3-like" evidence="1">
    <location>
        <begin position="503"/>
        <end position="544"/>
    </location>
</feature>
<dbReference type="InterPro" id="IPR043128">
    <property type="entry name" value="Rev_trsase/Diguanyl_cyclase"/>
</dbReference>
<dbReference type="PANTHER" id="PTHR46148:SF59">
    <property type="entry name" value="NUCLEOTIDYLTRANSFERASE, RIBONUCLEASE H"/>
    <property type="match status" value="1"/>
</dbReference>
<proteinExistence type="predicted"/>
<dbReference type="EMBL" id="BQNB010021384">
    <property type="protein sequence ID" value="GJU05852.1"/>
    <property type="molecule type" value="Genomic_DNA"/>
</dbReference>
<comment type="caution">
    <text evidence="2">The sequence shown here is derived from an EMBL/GenBank/DDBJ whole genome shotgun (WGS) entry which is preliminary data.</text>
</comment>
<dbReference type="GO" id="GO:0003964">
    <property type="term" value="F:RNA-directed DNA polymerase activity"/>
    <property type="evidence" value="ECO:0007669"/>
    <property type="project" value="UniProtKB-KW"/>
</dbReference>
<dbReference type="Gene3D" id="3.30.70.270">
    <property type="match status" value="1"/>
</dbReference>
<keyword evidence="3" id="KW-1185">Reference proteome</keyword>
<dbReference type="InterPro" id="IPR012337">
    <property type="entry name" value="RNaseH-like_sf"/>
</dbReference>
<dbReference type="InterPro" id="IPR043502">
    <property type="entry name" value="DNA/RNA_pol_sf"/>
</dbReference>
<evidence type="ECO:0000313" key="2">
    <source>
        <dbReference type="EMBL" id="GJU05852.1"/>
    </source>
</evidence>
<keyword evidence="2" id="KW-0808">Transferase</keyword>
<gene>
    <name evidence="2" type="ORF">Tco_1122282</name>
</gene>
<dbReference type="Pfam" id="PF24626">
    <property type="entry name" value="SH3_Tf2-1"/>
    <property type="match status" value="1"/>
</dbReference>
<organism evidence="2 3">
    <name type="scientific">Tanacetum coccineum</name>
    <dbReference type="NCBI Taxonomy" id="301880"/>
    <lineage>
        <taxon>Eukaryota</taxon>
        <taxon>Viridiplantae</taxon>
        <taxon>Streptophyta</taxon>
        <taxon>Embryophyta</taxon>
        <taxon>Tracheophyta</taxon>
        <taxon>Spermatophyta</taxon>
        <taxon>Magnoliopsida</taxon>
        <taxon>eudicotyledons</taxon>
        <taxon>Gunneridae</taxon>
        <taxon>Pentapetalae</taxon>
        <taxon>asterids</taxon>
        <taxon>campanulids</taxon>
        <taxon>Asterales</taxon>
        <taxon>Asteraceae</taxon>
        <taxon>Asteroideae</taxon>
        <taxon>Anthemideae</taxon>
        <taxon>Anthemidinae</taxon>
        <taxon>Tanacetum</taxon>
    </lineage>
</organism>